<evidence type="ECO:0000256" key="1">
    <source>
        <dbReference type="SAM" id="MobiDB-lite"/>
    </source>
</evidence>
<reference evidence="2" key="1">
    <citation type="journal article" date="2020" name="Stud. Mycol.">
        <title>101 Dothideomycetes genomes: a test case for predicting lifestyles and emergence of pathogens.</title>
        <authorList>
            <person name="Haridas S."/>
            <person name="Albert R."/>
            <person name="Binder M."/>
            <person name="Bloem J."/>
            <person name="Labutti K."/>
            <person name="Salamov A."/>
            <person name="Andreopoulos B."/>
            <person name="Baker S."/>
            <person name="Barry K."/>
            <person name="Bills G."/>
            <person name="Bluhm B."/>
            <person name="Cannon C."/>
            <person name="Castanera R."/>
            <person name="Culley D."/>
            <person name="Daum C."/>
            <person name="Ezra D."/>
            <person name="Gonzalez J."/>
            <person name="Henrissat B."/>
            <person name="Kuo A."/>
            <person name="Liang C."/>
            <person name="Lipzen A."/>
            <person name="Lutzoni F."/>
            <person name="Magnuson J."/>
            <person name="Mondo S."/>
            <person name="Nolan M."/>
            <person name="Ohm R."/>
            <person name="Pangilinan J."/>
            <person name="Park H.-J."/>
            <person name="Ramirez L."/>
            <person name="Alfaro M."/>
            <person name="Sun H."/>
            <person name="Tritt A."/>
            <person name="Yoshinaga Y."/>
            <person name="Zwiers L.-H."/>
            <person name="Turgeon B."/>
            <person name="Goodwin S."/>
            <person name="Spatafora J."/>
            <person name="Crous P."/>
            <person name="Grigoriev I."/>
        </authorList>
    </citation>
    <scope>NUCLEOTIDE SEQUENCE</scope>
    <source>
        <strain evidence="2">CBS 175.79</strain>
    </source>
</reference>
<name>A0A6A5XVT9_9PLEO</name>
<evidence type="ECO:0000313" key="3">
    <source>
        <dbReference type="Proteomes" id="UP000799778"/>
    </source>
</evidence>
<dbReference type="EMBL" id="ML978068">
    <property type="protein sequence ID" value="KAF2017435.1"/>
    <property type="molecule type" value="Genomic_DNA"/>
</dbReference>
<evidence type="ECO:0000313" key="2">
    <source>
        <dbReference type="EMBL" id="KAF2017435.1"/>
    </source>
</evidence>
<keyword evidence="3" id="KW-1185">Reference proteome</keyword>
<sequence length="164" mass="18457">MGKCWPEMQHVCIPPPAQQVAPARTMAQPTIKKIVETASMHGQPSPNKPRRSTACWFRPVRADISAFQVPRMMPVIVGRSRFSSSARQSEFPNVAICPFVARWSRIKTGRSVPLQVLESPNGKSGNRRAEQSREYRSRLPAGRGTQPRKLGWRCGIHQNEKETV</sequence>
<organism evidence="2 3">
    <name type="scientific">Aaosphaeria arxii CBS 175.79</name>
    <dbReference type="NCBI Taxonomy" id="1450172"/>
    <lineage>
        <taxon>Eukaryota</taxon>
        <taxon>Fungi</taxon>
        <taxon>Dikarya</taxon>
        <taxon>Ascomycota</taxon>
        <taxon>Pezizomycotina</taxon>
        <taxon>Dothideomycetes</taxon>
        <taxon>Pleosporomycetidae</taxon>
        <taxon>Pleosporales</taxon>
        <taxon>Pleosporales incertae sedis</taxon>
        <taxon>Aaosphaeria</taxon>
    </lineage>
</organism>
<dbReference type="AlphaFoldDB" id="A0A6A5XVT9"/>
<dbReference type="Proteomes" id="UP000799778">
    <property type="component" value="Unassembled WGS sequence"/>
</dbReference>
<protein>
    <submittedName>
        <fullName evidence="2">Uncharacterized protein</fullName>
    </submittedName>
</protein>
<feature type="region of interest" description="Disordered" evidence="1">
    <location>
        <begin position="116"/>
        <end position="151"/>
    </location>
</feature>
<feature type="compositionally biased region" description="Basic and acidic residues" evidence="1">
    <location>
        <begin position="127"/>
        <end position="137"/>
    </location>
</feature>
<dbReference type="RefSeq" id="XP_033385774.1">
    <property type="nucleotide sequence ID" value="XM_033521254.1"/>
</dbReference>
<proteinExistence type="predicted"/>
<gene>
    <name evidence="2" type="ORF">BU24DRAFT_150588</name>
</gene>
<dbReference type="GeneID" id="54278651"/>
<accession>A0A6A5XVT9</accession>